<proteinExistence type="predicted"/>
<sequence>MPDFIPKQAPCPFVSPEIYIALVVVVAPVALVFRFVRNLHRPLLEQLPDGVPAQIPAIPEDLDGPTVRSATTPPQAETEGTGSTPASDEASRAEIAPTFVNATIDIDRSAEIAGILNKILNASRGILLDIHRCDERTMHPANGILIQSMQIFYGNTEGAGAYTVEPYSVMFDCWISKLEEYAEWIGHREKGRRYIFLLNNTYDVWQTMRCPRPPFSNLELTGRLTSMVQQYKKHYFDECWVPLNNPCHLDKFTSVFYTICKDQMTWKVTAELRYTLRQEIVDLILPPYELSLLAFKANQSPLSEILYWLKRLMAGKKKQKKLTVEALEKVIKDLFEG</sequence>
<protein>
    <submittedName>
        <fullName evidence="1">Uncharacterized protein</fullName>
    </submittedName>
</protein>
<evidence type="ECO:0000313" key="2">
    <source>
        <dbReference type="Proteomes" id="UP001732700"/>
    </source>
</evidence>
<dbReference type="Proteomes" id="UP001732700">
    <property type="component" value="Chromosome 5D"/>
</dbReference>
<keyword evidence="2" id="KW-1185">Reference proteome</keyword>
<accession>A0ACD5YAB6</accession>
<organism evidence="1 2">
    <name type="scientific">Avena sativa</name>
    <name type="common">Oat</name>
    <dbReference type="NCBI Taxonomy" id="4498"/>
    <lineage>
        <taxon>Eukaryota</taxon>
        <taxon>Viridiplantae</taxon>
        <taxon>Streptophyta</taxon>
        <taxon>Embryophyta</taxon>
        <taxon>Tracheophyta</taxon>
        <taxon>Spermatophyta</taxon>
        <taxon>Magnoliopsida</taxon>
        <taxon>Liliopsida</taxon>
        <taxon>Poales</taxon>
        <taxon>Poaceae</taxon>
        <taxon>BOP clade</taxon>
        <taxon>Pooideae</taxon>
        <taxon>Poodae</taxon>
        <taxon>Poeae</taxon>
        <taxon>Poeae Chloroplast Group 1 (Aveneae type)</taxon>
        <taxon>Aveninae</taxon>
        <taxon>Avena</taxon>
    </lineage>
</organism>
<reference evidence="1" key="2">
    <citation type="submission" date="2025-09" db="UniProtKB">
        <authorList>
            <consortium name="EnsemblPlants"/>
        </authorList>
    </citation>
    <scope>IDENTIFICATION</scope>
</reference>
<reference evidence="1" key="1">
    <citation type="submission" date="2021-05" db="EMBL/GenBank/DDBJ databases">
        <authorList>
            <person name="Scholz U."/>
            <person name="Mascher M."/>
            <person name="Fiebig A."/>
        </authorList>
    </citation>
    <scope>NUCLEOTIDE SEQUENCE [LARGE SCALE GENOMIC DNA]</scope>
</reference>
<evidence type="ECO:0000313" key="1">
    <source>
        <dbReference type="EnsemblPlants" id="AVESA.00010b.r2.5DG0939140.2.CDS"/>
    </source>
</evidence>
<name>A0ACD5YAB6_AVESA</name>
<dbReference type="EnsemblPlants" id="AVESA.00010b.r2.5DG0939140.2">
    <property type="protein sequence ID" value="AVESA.00010b.r2.5DG0939140.2.CDS"/>
    <property type="gene ID" value="AVESA.00010b.r2.5DG0939140"/>
</dbReference>